<gene>
    <name evidence="2" type="ORF">SPDO_10770</name>
</gene>
<feature type="chain" id="PRO_5012128245" evidence="1">
    <location>
        <begin position="28"/>
        <end position="37"/>
    </location>
</feature>
<keyword evidence="1" id="KW-0732">Signal</keyword>
<keyword evidence="3" id="KW-1185">Reference proteome</keyword>
<sequence length="37" mass="3702">MRDYLVTIATATLAALLLQVGSPSACAAPSSTPLAAR</sequence>
<comment type="caution">
    <text evidence="2">The sequence shown here is derived from an EMBL/GenBank/DDBJ whole genome shotgun (WGS) entry which is preliminary data.</text>
</comment>
<evidence type="ECO:0000313" key="2">
    <source>
        <dbReference type="EMBL" id="OWK31072.1"/>
    </source>
</evidence>
<dbReference type="Proteomes" id="UP000197290">
    <property type="component" value="Unassembled WGS sequence"/>
</dbReference>
<accession>A0A245ZMW8</accession>
<feature type="signal peptide" evidence="1">
    <location>
        <begin position="1"/>
        <end position="27"/>
    </location>
</feature>
<dbReference type="AlphaFoldDB" id="A0A245ZMW8"/>
<reference evidence="2 3" key="1">
    <citation type="submission" date="2017-03" db="EMBL/GenBank/DDBJ databases">
        <title>Genome sequence of Sphingomonas dokdonensis DSM 21029.</title>
        <authorList>
            <person name="Poehlein A."/>
            <person name="Wuebbeler J.H."/>
            <person name="Steinbuechel A."/>
            <person name="Daniel R."/>
        </authorList>
    </citation>
    <scope>NUCLEOTIDE SEQUENCE [LARGE SCALE GENOMIC DNA]</scope>
    <source>
        <strain evidence="2 3">DSM 21029</strain>
    </source>
</reference>
<name>A0A245ZMW8_9SPHN</name>
<proteinExistence type="predicted"/>
<evidence type="ECO:0000313" key="3">
    <source>
        <dbReference type="Proteomes" id="UP000197290"/>
    </source>
</evidence>
<protein>
    <submittedName>
        <fullName evidence="2">Uncharacterized protein</fullName>
    </submittedName>
</protein>
<organism evidence="2 3">
    <name type="scientific">Sphingomonas dokdonensis</name>
    <dbReference type="NCBI Taxonomy" id="344880"/>
    <lineage>
        <taxon>Bacteria</taxon>
        <taxon>Pseudomonadati</taxon>
        <taxon>Pseudomonadota</taxon>
        <taxon>Alphaproteobacteria</taxon>
        <taxon>Sphingomonadales</taxon>
        <taxon>Sphingomonadaceae</taxon>
        <taxon>Sphingomonas</taxon>
    </lineage>
</organism>
<evidence type="ECO:0000256" key="1">
    <source>
        <dbReference type="SAM" id="SignalP"/>
    </source>
</evidence>
<dbReference type="EMBL" id="NBBI01000002">
    <property type="protein sequence ID" value="OWK31072.1"/>
    <property type="molecule type" value="Genomic_DNA"/>
</dbReference>